<dbReference type="PROSITE" id="PS51257">
    <property type="entry name" value="PROKAR_LIPOPROTEIN"/>
    <property type="match status" value="1"/>
</dbReference>
<dbReference type="CDD" id="cd08977">
    <property type="entry name" value="SusD"/>
    <property type="match status" value="1"/>
</dbReference>
<accession>A0A2H3NRW0</accession>
<reference evidence="9 10" key="1">
    <citation type="submission" date="2017-10" db="EMBL/GenBank/DDBJ databases">
        <title>Draft genome of Longimonas halophila.</title>
        <authorList>
            <person name="Goh K.M."/>
            <person name="Shamsir M.S."/>
            <person name="Lim S.W."/>
        </authorList>
    </citation>
    <scope>NUCLEOTIDE SEQUENCE [LARGE SCALE GENOMIC DNA]</scope>
    <source>
        <strain evidence="9 10">KCTC 42399</strain>
    </source>
</reference>
<dbReference type="Gene3D" id="1.25.40.390">
    <property type="match status" value="1"/>
</dbReference>
<gene>
    <name evidence="9" type="ORF">CRI93_02940</name>
</gene>
<keyword evidence="5" id="KW-0998">Cell outer membrane</keyword>
<evidence type="ECO:0000256" key="4">
    <source>
        <dbReference type="ARBA" id="ARBA00023136"/>
    </source>
</evidence>
<dbReference type="AlphaFoldDB" id="A0A2H3NRW0"/>
<dbReference type="GO" id="GO:0009279">
    <property type="term" value="C:cell outer membrane"/>
    <property type="evidence" value="ECO:0007669"/>
    <property type="project" value="UniProtKB-SubCell"/>
</dbReference>
<proteinExistence type="inferred from homology"/>
<feature type="chain" id="PRO_5013736249" evidence="6">
    <location>
        <begin position="22"/>
        <end position="511"/>
    </location>
</feature>
<feature type="signal peptide" evidence="6">
    <location>
        <begin position="1"/>
        <end position="21"/>
    </location>
</feature>
<evidence type="ECO:0000259" key="8">
    <source>
        <dbReference type="Pfam" id="PF14322"/>
    </source>
</evidence>
<keyword evidence="10" id="KW-1185">Reference proteome</keyword>
<comment type="subcellular location">
    <subcellularLocation>
        <location evidence="1">Cell outer membrane</location>
    </subcellularLocation>
</comment>
<dbReference type="OrthoDB" id="5694214at2"/>
<dbReference type="InterPro" id="IPR033985">
    <property type="entry name" value="SusD-like_N"/>
</dbReference>
<evidence type="ECO:0000256" key="1">
    <source>
        <dbReference type="ARBA" id="ARBA00004442"/>
    </source>
</evidence>
<evidence type="ECO:0000256" key="3">
    <source>
        <dbReference type="ARBA" id="ARBA00022729"/>
    </source>
</evidence>
<evidence type="ECO:0000256" key="5">
    <source>
        <dbReference type="ARBA" id="ARBA00023237"/>
    </source>
</evidence>
<feature type="domain" description="SusD-like N-terminal" evidence="8">
    <location>
        <begin position="25"/>
        <end position="218"/>
    </location>
</feature>
<comment type="similarity">
    <text evidence="2">Belongs to the SusD family.</text>
</comment>
<evidence type="ECO:0000259" key="7">
    <source>
        <dbReference type="Pfam" id="PF07980"/>
    </source>
</evidence>
<evidence type="ECO:0000313" key="10">
    <source>
        <dbReference type="Proteomes" id="UP000221024"/>
    </source>
</evidence>
<comment type="caution">
    <text evidence="9">The sequence shown here is derived from an EMBL/GenBank/DDBJ whole genome shotgun (WGS) entry which is preliminary data.</text>
</comment>
<dbReference type="Proteomes" id="UP000221024">
    <property type="component" value="Unassembled WGS sequence"/>
</dbReference>
<organism evidence="9 10">
    <name type="scientific">Longimonas halophila</name>
    <dbReference type="NCBI Taxonomy" id="1469170"/>
    <lineage>
        <taxon>Bacteria</taxon>
        <taxon>Pseudomonadati</taxon>
        <taxon>Rhodothermota</taxon>
        <taxon>Rhodothermia</taxon>
        <taxon>Rhodothermales</taxon>
        <taxon>Salisaetaceae</taxon>
        <taxon>Longimonas</taxon>
    </lineage>
</organism>
<evidence type="ECO:0000313" key="9">
    <source>
        <dbReference type="EMBL" id="PEN08729.1"/>
    </source>
</evidence>
<dbReference type="EMBL" id="PDEP01000002">
    <property type="protein sequence ID" value="PEN08729.1"/>
    <property type="molecule type" value="Genomic_DNA"/>
</dbReference>
<dbReference type="SUPFAM" id="SSF48452">
    <property type="entry name" value="TPR-like"/>
    <property type="match status" value="1"/>
</dbReference>
<evidence type="ECO:0000256" key="2">
    <source>
        <dbReference type="ARBA" id="ARBA00006275"/>
    </source>
</evidence>
<sequence length="511" mass="57911">MRMLRIVGFFFALLLVLSSCDDGLLDIQNPNQQTSESFWSTGDQALQGVNAAYEPLTYDGMYNRMVHAAQDIRSDEAVADSPFPPYSNADEFATPATDLMATLIWDQTYQGVYYSNQVITNVPDIDMDEELKSRILGEARFLRSHYYFKLVKLFRNVPLITEEVTDPSNVARPQAAPDSVWAQIIRDLEFAQDNLPETYDADVGRATWGSATAYLGKAHLFNENWEQADAEFEKIINSGLYNLVDNPRWNGDLQHENNAESIWEIQFTTEVGGNDVGFGGVPAPNWGEVQWRSITFSPVGYGFADVEPTQSLYDDFQNEETVNGEDDPRLGATMFYNQPGETIYGDNFQEVYADQINAGQNPIFWRKYQSDTGSGEPDTGSGLNIRAMRYADVLLMYAETRNEIGDQVTAAQYIQQVRDRANLPDRESEFAALSQEEMRDRIAQERKLELAGEGKRFDDIRRWGWLDDPDKMQQLIENDPGFEGYIDGREYLPIPQGELDTNPAAEQNPGY</sequence>
<dbReference type="Pfam" id="PF14322">
    <property type="entry name" value="SusD-like_3"/>
    <property type="match status" value="1"/>
</dbReference>
<dbReference type="InterPro" id="IPR012944">
    <property type="entry name" value="SusD_RagB_dom"/>
</dbReference>
<evidence type="ECO:0000256" key="6">
    <source>
        <dbReference type="SAM" id="SignalP"/>
    </source>
</evidence>
<keyword evidence="4" id="KW-0472">Membrane</keyword>
<dbReference type="InterPro" id="IPR011990">
    <property type="entry name" value="TPR-like_helical_dom_sf"/>
</dbReference>
<protein>
    <submittedName>
        <fullName evidence="9">RagB/SusD family nutrient uptake outer membrane protein</fullName>
    </submittedName>
</protein>
<name>A0A2H3NRW0_9BACT</name>
<dbReference type="Pfam" id="PF07980">
    <property type="entry name" value="SusD_RagB"/>
    <property type="match status" value="1"/>
</dbReference>
<feature type="domain" description="RagB/SusD" evidence="7">
    <location>
        <begin position="260"/>
        <end position="511"/>
    </location>
</feature>
<keyword evidence="3 6" id="KW-0732">Signal</keyword>